<evidence type="ECO:0000256" key="2">
    <source>
        <dbReference type="ARBA" id="ARBA00022606"/>
    </source>
</evidence>
<evidence type="ECO:0000259" key="7">
    <source>
        <dbReference type="PROSITE" id="PS50112"/>
    </source>
</evidence>
<sequence>MHPRSSFKALMETVRWKSKPWDDMEMDAINSLQLIINGSLQEEHPKTVANVIPSVDNRVQKVDELCVIVNEMVRLIDTAAVPIFVVDASGVINGWNSKAAEVIGLAVEQAIGKPVLDLVEDDSVETVTNMLALTLEGSEERGAEITIRSFGPKRKSSPVELVVNTCCSRDTTNNVLGVCFTGQDVTGQKMLIKNYSRVQGDYARIMWSASSTLIPPIFMANENGLCSE</sequence>
<dbReference type="InterPro" id="IPR001294">
    <property type="entry name" value="Phytochrome"/>
</dbReference>
<dbReference type="InterPro" id="IPR000014">
    <property type="entry name" value="PAS"/>
</dbReference>
<dbReference type="Pfam" id="PF00989">
    <property type="entry name" value="PAS"/>
    <property type="match status" value="1"/>
</dbReference>
<dbReference type="PROSITE" id="PS50112">
    <property type="entry name" value="PAS"/>
    <property type="match status" value="1"/>
</dbReference>
<evidence type="ECO:0000313" key="9">
    <source>
        <dbReference type="Proteomes" id="UP000836841"/>
    </source>
</evidence>
<organism evidence="8 9">
    <name type="scientific">Thlaspi arvense</name>
    <name type="common">Field penny-cress</name>
    <dbReference type="NCBI Taxonomy" id="13288"/>
    <lineage>
        <taxon>Eukaryota</taxon>
        <taxon>Viridiplantae</taxon>
        <taxon>Streptophyta</taxon>
        <taxon>Embryophyta</taxon>
        <taxon>Tracheophyta</taxon>
        <taxon>Spermatophyta</taxon>
        <taxon>Magnoliopsida</taxon>
        <taxon>eudicotyledons</taxon>
        <taxon>Gunneridae</taxon>
        <taxon>Pentapetalae</taxon>
        <taxon>rosids</taxon>
        <taxon>malvids</taxon>
        <taxon>Brassicales</taxon>
        <taxon>Brassicaceae</taxon>
        <taxon>Thlaspideae</taxon>
        <taxon>Thlaspi</taxon>
    </lineage>
</organism>
<dbReference type="InterPro" id="IPR013515">
    <property type="entry name" value="Phytochrome_cen-reg"/>
</dbReference>
<keyword evidence="9" id="KW-1185">Reference proteome</keyword>
<dbReference type="SUPFAM" id="SSF55781">
    <property type="entry name" value="GAF domain-like"/>
    <property type="match status" value="1"/>
</dbReference>
<keyword evidence="6" id="KW-0675">Receptor</keyword>
<dbReference type="CDD" id="cd00130">
    <property type="entry name" value="PAS"/>
    <property type="match status" value="1"/>
</dbReference>
<dbReference type="GO" id="GO:0006355">
    <property type="term" value="P:regulation of DNA-templated transcription"/>
    <property type="evidence" value="ECO:0007669"/>
    <property type="project" value="InterPro"/>
</dbReference>
<keyword evidence="2" id="KW-0716">Sensory transduction</keyword>
<keyword evidence="3" id="KW-0157">Chromophore</keyword>
<dbReference type="EMBL" id="OU466863">
    <property type="protein sequence ID" value="CAH2079521.1"/>
    <property type="molecule type" value="Genomic_DNA"/>
</dbReference>
<keyword evidence="4" id="KW-0805">Transcription regulation</keyword>
<dbReference type="PANTHER" id="PTHR47876:SF3">
    <property type="entry name" value="PHYTOCHROME 1"/>
    <property type="match status" value="1"/>
</dbReference>
<evidence type="ECO:0000256" key="5">
    <source>
        <dbReference type="ARBA" id="ARBA00023163"/>
    </source>
</evidence>
<dbReference type="InterPro" id="IPR013767">
    <property type="entry name" value="PAS_fold"/>
</dbReference>
<accession>A0AAU9TBY9</accession>
<dbReference type="InterPro" id="IPR043150">
    <property type="entry name" value="Phytochrome_PHY_sf"/>
</dbReference>
<keyword evidence="1" id="KW-0600">Photoreceptor protein</keyword>
<evidence type="ECO:0000256" key="6">
    <source>
        <dbReference type="ARBA" id="ARBA00023170"/>
    </source>
</evidence>
<dbReference type="PRINTS" id="PR01033">
    <property type="entry name" value="PHYTOCHROME"/>
</dbReference>
<dbReference type="NCBIfam" id="TIGR00229">
    <property type="entry name" value="sensory_box"/>
    <property type="match status" value="1"/>
</dbReference>
<evidence type="ECO:0000313" key="8">
    <source>
        <dbReference type="EMBL" id="CAH2079521.1"/>
    </source>
</evidence>
<keyword evidence="5" id="KW-0804">Transcription</keyword>
<dbReference type="Pfam" id="PF00360">
    <property type="entry name" value="PHY"/>
    <property type="match status" value="1"/>
</dbReference>
<dbReference type="SUPFAM" id="SSF55785">
    <property type="entry name" value="PYP-like sensor domain (PAS domain)"/>
    <property type="match status" value="1"/>
</dbReference>
<proteinExistence type="predicted"/>
<dbReference type="FunFam" id="3.30.450.20:FF:000039">
    <property type="entry name" value="Phytochrome"/>
    <property type="match status" value="1"/>
</dbReference>
<protein>
    <recommendedName>
        <fullName evidence="7">PAS domain-containing protein</fullName>
    </recommendedName>
</protein>
<dbReference type="Gene3D" id="3.30.450.270">
    <property type="match status" value="1"/>
</dbReference>
<evidence type="ECO:0000256" key="3">
    <source>
        <dbReference type="ARBA" id="ARBA00022991"/>
    </source>
</evidence>
<dbReference type="SMART" id="SM00091">
    <property type="entry name" value="PAS"/>
    <property type="match status" value="1"/>
</dbReference>
<name>A0AAU9TBY9_THLAR</name>
<dbReference type="PANTHER" id="PTHR47876">
    <property type="entry name" value="OS08G0260000 PROTEIN"/>
    <property type="match status" value="1"/>
</dbReference>
<dbReference type="Gene3D" id="3.30.450.20">
    <property type="entry name" value="PAS domain"/>
    <property type="match status" value="1"/>
</dbReference>
<dbReference type="Proteomes" id="UP000836841">
    <property type="component" value="Chromosome 7"/>
</dbReference>
<reference evidence="8 9" key="1">
    <citation type="submission" date="2022-03" db="EMBL/GenBank/DDBJ databases">
        <authorList>
            <person name="Nunn A."/>
            <person name="Chopra R."/>
            <person name="Nunn A."/>
            <person name="Contreras Garrido A."/>
        </authorList>
    </citation>
    <scope>NUCLEOTIDE SEQUENCE [LARGE SCALE GENOMIC DNA]</scope>
</reference>
<gene>
    <name evidence="8" type="ORF">TAV2_LOCUS22721</name>
</gene>
<dbReference type="AlphaFoldDB" id="A0AAU9TBY9"/>
<feature type="domain" description="PAS" evidence="7">
    <location>
        <begin position="68"/>
        <end position="138"/>
    </location>
</feature>
<dbReference type="InterPro" id="IPR035965">
    <property type="entry name" value="PAS-like_dom_sf"/>
</dbReference>
<evidence type="ECO:0000256" key="1">
    <source>
        <dbReference type="ARBA" id="ARBA00022543"/>
    </source>
</evidence>
<dbReference type="GO" id="GO:0009584">
    <property type="term" value="P:detection of visible light"/>
    <property type="evidence" value="ECO:0007669"/>
    <property type="project" value="InterPro"/>
</dbReference>
<dbReference type="GO" id="GO:0009881">
    <property type="term" value="F:photoreceptor activity"/>
    <property type="evidence" value="ECO:0007669"/>
    <property type="project" value="UniProtKB-KW"/>
</dbReference>
<evidence type="ECO:0000256" key="4">
    <source>
        <dbReference type="ARBA" id="ARBA00023015"/>
    </source>
</evidence>